<sequence length="138" mass="16142">TIFAQIEAFIQRCRDLLDLCECQMHFARWEENVRTQLPIFGGQRGPAINRKLTEIEVAFDKNLQELRKSQEIILDVKATTWHEEYNRFRSAIKDLEVMMTNAITYAFDAVRTVEQGVEVLDVYTHLSSREVCVLLTIF</sequence>
<evidence type="ECO:0000313" key="3">
    <source>
        <dbReference type="Proteomes" id="UP000663845"/>
    </source>
</evidence>
<dbReference type="Pfam" id="PF08385">
    <property type="entry name" value="DHC_N1"/>
    <property type="match status" value="1"/>
</dbReference>
<dbReference type="AlphaFoldDB" id="A0A815W750"/>
<name>A0A815W750_9BILA</name>
<evidence type="ECO:0000259" key="1">
    <source>
        <dbReference type="Pfam" id="PF08385"/>
    </source>
</evidence>
<dbReference type="GO" id="GO:0045505">
    <property type="term" value="F:dynein intermediate chain binding"/>
    <property type="evidence" value="ECO:0007669"/>
    <property type="project" value="InterPro"/>
</dbReference>
<gene>
    <name evidence="2" type="ORF">JYZ213_LOCUS45924</name>
</gene>
<dbReference type="Proteomes" id="UP000663845">
    <property type="component" value="Unassembled WGS sequence"/>
</dbReference>
<dbReference type="PANTHER" id="PTHR46532">
    <property type="entry name" value="MALE FERTILITY FACTOR KL5"/>
    <property type="match status" value="1"/>
</dbReference>
<dbReference type="InterPro" id="IPR013594">
    <property type="entry name" value="Dynein_heavy_tail"/>
</dbReference>
<feature type="non-terminal residue" evidence="2">
    <location>
        <position position="1"/>
    </location>
</feature>
<dbReference type="EMBL" id="CAJNOG010004754">
    <property type="protein sequence ID" value="CAF1544733.1"/>
    <property type="molecule type" value="Genomic_DNA"/>
</dbReference>
<proteinExistence type="predicted"/>
<dbReference type="GO" id="GO:0007018">
    <property type="term" value="P:microtubule-based movement"/>
    <property type="evidence" value="ECO:0007669"/>
    <property type="project" value="InterPro"/>
</dbReference>
<dbReference type="PANTHER" id="PTHR46532:SF11">
    <property type="entry name" value="DYNEIN AXONEMAL HEAVY CHAIN 12"/>
    <property type="match status" value="1"/>
</dbReference>
<protein>
    <recommendedName>
        <fullName evidence="1">Dynein heavy chain tail domain-containing protein</fullName>
    </recommendedName>
</protein>
<comment type="caution">
    <text evidence="2">The sequence shown here is derived from an EMBL/GenBank/DDBJ whole genome shotgun (WGS) entry which is preliminary data.</text>
</comment>
<reference evidence="2" key="1">
    <citation type="submission" date="2021-02" db="EMBL/GenBank/DDBJ databases">
        <authorList>
            <person name="Nowell W R."/>
        </authorList>
    </citation>
    <scope>NUCLEOTIDE SEQUENCE</scope>
</reference>
<dbReference type="GO" id="GO:0005858">
    <property type="term" value="C:axonemal dynein complex"/>
    <property type="evidence" value="ECO:0007669"/>
    <property type="project" value="TreeGrafter"/>
</dbReference>
<evidence type="ECO:0000313" key="2">
    <source>
        <dbReference type="EMBL" id="CAF1544733.1"/>
    </source>
</evidence>
<dbReference type="GO" id="GO:0051959">
    <property type="term" value="F:dynein light intermediate chain binding"/>
    <property type="evidence" value="ECO:0007669"/>
    <property type="project" value="InterPro"/>
</dbReference>
<dbReference type="InterPro" id="IPR026983">
    <property type="entry name" value="DHC"/>
</dbReference>
<feature type="domain" description="Dynein heavy chain tail" evidence="1">
    <location>
        <begin position="2"/>
        <end position="130"/>
    </location>
</feature>
<organism evidence="2 3">
    <name type="scientific">Adineta steineri</name>
    <dbReference type="NCBI Taxonomy" id="433720"/>
    <lineage>
        <taxon>Eukaryota</taxon>
        <taxon>Metazoa</taxon>
        <taxon>Spiralia</taxon>
        <taxon>Gnathifera</taxon>
        <taxon>Rotifera</taxon>
        <taxon>Eurotatoria</taxon>
        <taxon>Bdelloidea</taxon>
        <taxon>Adinetida</taxon>
        <taxon>Adinetidae</taxon>
        <taxon>Adineta</taxon>
    </lineage>
</organism>
<accession>A0A815W750</accession>